<dbReference type="EMBL" id="FTOE01000002">
    <property type="protein sequence ID" value="SIS60982.1"/>
    <property type="molecule type" value="Genomic_DNA"/>
</dbReference>
<protein>
    <submittedName>
        <fullName evidence="1">Amphi-Trp domain-containing protein</fullName>
    </submittedName>
</protein>
<sequence>MKSKTTFKHEALLDPADIQDLLKAISKGLGKGSLEFSDDKGVLTLEPQGLLYLKVSASEEEDRQQFDIKVRWDKHPKTLSKKLPKISS</sequence>
<organism evidence="1 2">
    <name type="scientific">Neptunomonas antarctica</name>
    <dbReference type="NCBI Taxonomy" id="619304"/>
    <lineage>
        <taxon>Bacteria</taxon>
        <taxon>Pseudomonadati</taxon>
        <taxon>Pseudomonadota</taxon>
        <taxon>Gammaproteobacteria</taxon>
        <taxon>Oceanospirillales</taxon>
        <taxon>Oceanospirillaceae</taxon>
        <taxon>Neptunomonas</taxon>
    </lineage>
</organism>
<dbReference type="OrthoDB" id="5422838at2"/>
<name>A0A1N7KHA7_9GAMM</name>
<dbReference type="InterPro" id="IPR027598">
    <property type="entry name" value="Amphi-Trp_dom"/>
</dbReference>
<accession>A0A1N7KHA7</accession>
<gene>
    <name evidence="1" type="ORF">SAMN05421760_102445</name>
</gene>
<evidence type="ECO:0000313" key="2">
    <source>
        <dbReference type="Proteomes" id="UP000185999"/>
    </source>
</evidence>
<proteinExistence type="predicted"/>
<dbReference type="Proteomes" id="UP000185999">
    <property type="component" value="Unassembled WGS sequence"/>
</dbReference>
<evidence type="ECO:0000313" key="1">
    <source>
        <dbReference type="EMBL" id="SIS60982.1"/>
    </source>
</evidence>
<dbReference type="NCBIfam" id="TIGR04354">
    <property type="entry name" value="amphi-Trp"/>
    <property type="match status" value="1"/>
</dbReference>
<dbReference type="AlphaFoldDB" id="A0A1N7KHA7"/>
<dbReference type="RefSeq" id="WP_054343369.1">
    <property type="nucleotide sequence ID" value="NZ_FTOE01000002.1"/>
</dbReference>
<reference evidence="2" key="1">
    <citation type="submission" date="2017-01" db="EMBL/GenBank/DDBJ databases">
        <authorList>
            <person name="Varghese N."/>
            <person name="Submissions S."/>
        </authorList>
    </citation>
    <scope>NUCLEOTIDE SEQUENCE [LARGE SCALE GENOMIC DNA]</scope>
    <source>
        <strain evidence="2">DSM 22306</strain>
    </source>
</reference>
<keyword evidence="2" id="KW-1185">Reference proteome</keyword>
<dbReference type="STRING" id="619304.SAMN05421760_102445"/>